<dbReference type="Pfam" id="PF07714">
    <property type="entry name" value="PK_Tyr_Ser-Thr"/>
    <property type="match status" value="1"/>
</dbReference>
<feature type="compositionally biased region" description="Polar residues" evidence="2">
    <location>
        <begin position="731"/>
        <end position="742"/>
    </location>
</feature>
<feature type="region of interest" description="Disordered" evidence="2">
    <location>
        <begin position="540"/>
        <end position="565"/>
    </location>
</feature>
<evidence type="ECO:0000256" key="2">
    <source>
        <dbReference type="SAM" id="MobiDB-lite"/>
    </source>
</evidence>
<dbReference type="Gene3D" id="1.25.40.10">
    <property type="entry name" value="Tetratricopeptide repeat domain"/>
    <property type="match status" value="1"/>
</dbReference>
<dbReference type="Pfam" id="PF08238">
    <property type="entry name" value="Sel1"/>
    <property type="match status" value="2"/>
</dbReference>
<feature type="compositionally biased region" description="Polar residues" evidence="2">
    <location>
        <begin position="709"/>
        <end position="722"/>
    </location>
</feature>
<dbReference type="GO" id="GO:0004674">
    <property type="term" value="F:protein serine/threonine kinase activity"/>
    <property type="evidence" value="ECO:0007669"/>
    <property type="project" value="TreeGrafter"/>
</dbReference>
<dbReference type="PROSITE" id="PS50011">
    <property type="entry name" value="PROTEIN_KINASE_DOM"/>
    <property type="match status" value="1"/>
</dbReference>
<dbReference type="InterPro" id="IPR006597">
    <property type="entry name" value="Sel1-like"/>
</dbReference>
<dbReference type="Gene3D" id="1.10.510.10">
    <property type="entry name" value="Transferase(Phosphotransferase) domain 1"/>
    <property type="match status" value="1"/>
</dbReference>
<dbReference type="PANTHER" id="PTHR44329">
    <property type="entry name" value="SERINE/THREONINE-PROTEIN KINASE TNNI3K-RELATED"/>
    <property type="match status" value="1"/>
</dbReference>
<name>A0A9N8W323_9GLOM</name>
<feature type="region of interest" description="Disordered" evidence="2">
    <location>
        <begin position="709"/>
        <end position="800"/>
    </location>
</feature>
<dbReference type="GO" id="GO:0005524">
    <property type="term" value="F:ATP binding"/>
    <property type="evidence" value="ECO:0007669"/>
    <property type="project" value="InterPro"/>
</dbReference>
<feature type="coiled-coil region" evidence="1">
    <location>
        <begin position="94"/>
        <end position="121"/>
    </location>
</feature>
<protein>
    <submittedName>
        <fullName evidence="4">17221_t:CDS:1</fullName>
    </submittedName>
</protein>
<feature type="compositionally biased region" description="Polar residues" evidence="2">
    <location>
        <begin position="768"/>
        <end position="789"/>
    </location>
</feature>
<dbReference type="InterPro" id="IPR000719">
    <property type="entry name" value="Prot_kinase_dom"/>
</dbReference>
<accession>A0A9N8W323</accession>
<keyword evidence="1" id="KW-0175">Coiled coil</keyword>
<feature type="domain" description="Protein kinase" evidence="3">
    <location>
        <begin position="156"/>
        <end position="415"/>
    </location>
</feature>
<dbReference type="Proteomes" id="UP000789342">
    <property type="component" value="Unassembled WGS sequence"/>
</dbReference>
<feature type="compositionally biased region" description="Basic and acidic residues" evidence="2">
    <location>
        <begin position="791"/>
        <end position="800"/>
    </location>
</feature>
<feature type="compositionally biased region" description="Basic and acidic residues" evidence="2">
    <location>
        <begin position="749"/>
        <end position="766"/>
    </location>
</feature>
<evidence type="ECO:0000313" key="5">
    <source>
        <dbReference type="Proteomes" id="UP000789342"/>
    </source>
</evidence>
<dbReference type="SUPFAM" id="SSF56112">
    <property type="entry name" value="Protein kinase-like (PK-like)"/>
    <property type="match status" value="1"/>
</dbReference>
<comment type="caution">
    <text evidence="4">The sequence shown here is derived from an EMBL/GenBank/DDBJ whole genome shotgun (WGS) entry which is preliminary data.</text>
</comment>
<dbReference type="InterPro" id="IPR001245">
    <property type="entry name" value="Ser-Thr/Tyr_kinase_cat_dom"/>
</dbReference>
<dbReference type="SMART" id="SM00671">
    <property type="entry name" value="SEL1"/>
    <property type="match status" value="3"/>
</dbReference>
<evidence type="ECO:0000256" key="1">
    <source>
        <dbReference type="SAM" id="Coils"/>
    </source>
</evidence>
<evidence type="ECO:0000313" key="4">
    <source>
        <dbReference type="EMBL" id="CAG8472512.1"/>
    </source>
</evidence>
<dbReference type="AlphaFoldDB" id="A0A9N8W323"/>
<dbReference type="OrthoDB" id="3269467at2759"/>
<evidence type="ECO:0000259" key="3">
    <source>
        <dbReference type="PROSITE" id="PS50011"/>
    </source>
</evidence>
<gene>
    <name evidence="4" type="ORF">AMORRO_LOCUS1922</name>
</gene>
<dbReference type="InterPro" id="IPR011009">
    <property type="entry name" value="Kinase-like_dom_sf"/>
</dbReference>
<reference evidence="4" key="1">
    <citation type="submission" date="2021-06" db="EMBL/GenBank/DDBJ databases">
        <authorList>
            <person name="Kallberg Y."/>
            <person name="Tangrot J."/>
            <person name="Rosling A."/>
        </authorList>
    </citation>
    <scope>NUCLEOTIDE SEQUENCE</scope>
    <source>
        <strain evidence="4">CL551</strain>
    </source>
</reference>
<dbReference type="InterPro" id="IPR051681">
    <property type="entry name" value="Ser/Thr_Kinases-Pseudokinases"/>
</dbReference>
<sequence length="1016" mass="117196">MHSYEILNESDNIPMLPEELEHAKNIFERIMRLFPRWSVHREIIDSTQTLVKMSRDLIIENKSSIQSNAINDYLHVLLSIEKIYENTVAPQPSSEEARQELQTGLEELKEATKKLKNTIKRKSWGHEIKKKFVAIFLKSNVNNDVKPESEKLIVNVEAIGELVKRANGTITKKWYPKEKTFVAERKIGFFQKCTAKESKLKEEIEWLKELSRECDYILPCYGYVHRTDYYSIFKWTEYNLRDYLAGKPNLAWQERIYIARSIAKALDYIHKKELVHHEITSANVLLTENLVPMLYNFATTNRYSVISKHIGNIPTSQWTAPEVFKGEHTNKSDVYSFSIILWELASEKVPFENASFENIWLDIHSTMKRPQPQKIIGAPVNYQKIMEQGWDHNPKNRPTMEEMLGCLDKLSHAFIDQAKIETVKGMTNDLGETNNRSAENNYFVSSIESIVTEIVIPVYQSDLNDESREISSNNNSFLKAVPYPPEEDDEFFKAESESNQDIQDLSENEDFLKATCFIKQETKGSHEDSDSFKMVNTNTQYSSNNESEWSVRSEGKDKQGSHDNQRILSMDIPIIQYSYDNESELPISSEDTQDLPGSHDKARNLNFEYSSDNEGEWFVDSDDYSLKAGNLNTQYLTDNEEEWSADSDGNQDLQNPHYDNNHLEAYNGDIQYSSENESVWSTDFEGSHDAQKLQGNDLLKVGSFETQFSSDNEAEQNSCDNNIKSKDVKRTSISSLIPTSSHKPSRSARTKDKHLSINSDTSHESSSDELNPSDNSRKNSASKIPSLSSRKLLDEGKKHHEKGQYKEAFEKFVESLKKEDLAESNYWIGYYYFNGLHDGKREPQKSMKYLYKAAEKGHPKGQYLYALLILRYPIENSNGDFSTAIRFLKEAAKQNHVKAMKELISMYMNNHYVERDTEKARKLKRKVEALMLERNAKNTSDKCLSQKNLVKRKSDECLSKSSEKNSAEGKTKVVENKRLLENPKKNPKVKEARIVPNVYGTDVTNKRKTLIPTRKI</sequence>
<feature type="compositionally biased region" description="Basic and acidic residues" evidence="2">
    <location>
        <begin position="549"/>
        <end position="565"/>
    </location>
</feature>
<dbReference type="InterPro" id="IPR011990">
    <property type="entry name" value="TPR-like_helical_dom_sf"/>
</dbReference>
<dbReference type="SUPFAM" id="SSF81901">
    <property type="entry name" value="HCP-like"/>
    <property type="match status" value="1"/>
</dbReference>
<proteinExistence type="predicted"/>
<dbReference type="EMBL" id="CAJVPV010000752">
    <property type="protein sequence ID" value="CAG8472512.1"/>
    <property type="molecule type" value="Genomic_DNA"/>
</dbReference>
<keyword evidence="5" id="KW-1185">Reference proteome</keyword>
<organism evidence="4 5">
    <name type="scientific">Acaulospora morrowiae</name>
    <dbReference type="NCBI Taxonomy" id="94023"/>
    <lineage>
        <taxon>Eukaryota</taxon>
        <taxon>Fungi</taxon>
        <taxon>Fungi incertae sedis</taxon>
        <taxon>Mucoromycota</taxon>
        <taxon>Glomeromycotina</taxon>
        <taxon>Glomeromycetes</taxon>
        <taxon>Diversisporales</taxon>
        <taxon>Acaulosporaceae</taxon>
        <taxon>Acaulospora</taxon>
    </lineage>
</organism>